<keyword evidence="1" id="KW-0325">Glycoprotein</keyword>
<gene>
    <name evidence="4" type="ORF">Ocin01_18662</name>
</gene>
<dbReference type="SUPFAM" id="SSF53474">
    <property type="entry name" value="alpha/beta-Hydrolases"/>
    <property type="match status" value="1"/>
</dbReference>
<dbReference type="EMBL" id="LJIJ01004238">
    <property type="protein sequence ID" value="ODM88020.1"/>
    <property type="molecule type" value="Genomic_DNA"/>
</dbReference>
<sequence>MRLLAVNLLFAIAIQYVISAAIEPLVEIKQGKLKGKLGESRNGRKFVQYLGIPYAQKPQRFQEAVPPEKWERNQGCHKIWLPMRTIRQKDKRIL</sequence>
<reference evidence="4 5" key="1">
    <citation type="journal article" date="2016" name="Genome Biol. Evol.">
        <title>Gene Family Evolution Reflects Adaptation to Soil Environmental Stressors in the Genome of the Collembolan Orchesella cincta.</title>
        <authorList>
            <person name="Faddeeva-Vakhrusheva A."/>
            <person name="Derks M.F."/>
            <person name="Anvar S.Y."/>
            <person name="Agamennone V."/>
            <person name="Suring W."/>
            <person name="Smit S."/>
            <person name="van Straalen N.M."/>
            <person name="Roelofs D."/>
        </authorList>
    </citation>
    <scope>NUCLEOTIDE SEQUENCE [LARGE SCALE GENOMIC DNA]</scope>
    <source>
        <tissue evidence="4">Mixed pool</tissue>
    </source>
</reference>
<keyword evidence="5" id="KW-1185">Reference proteome</keyword>
<accession>A0A1D2M4W4</accession>
<evidence type="ECO:0000313" key="4">
    <source>
        <dbReference type="EMBL" id="ODM88020.1"/>
    </source>
</evidence>
<dbReference type="Pfam" id="PF00135">
    <property type="entry name" value="COesterase"/>
    <property type="match status" value="1"/>
</dbReference>
<feature type="signal peptide" evidence="2">
    <location>
        <begin position="1"/>
        <end position="19"/>
    </location>
</feature>
<protein>
    <submittedName>
        <fullName evidence="4">Esterase E4</fullName>
    </submittedName>
</protein>
<comment type="caution">
    <text evidence="4">The sequence shown here is derived from an EMBL/GenBank/DDBJ whole genome shotgun (WGS) entry which is preliminary data.</text>
</comment>
<keyword evidence="2" id="KW-0732">Signal</keyword>
<feature type="chain" id="PRO_5008903483" evidence="2">
    <location>
        <begin position="20"/>
        <end position="94"/>
    </location>
</feature>
<evidence type="ECO:0000259" key="3">
    <source>
        <dbReference type="Pfam" id="PF00135"/>
    </source>
</evidence>
<name>A0A1D2M4W4_ORCCI</name>
<evidence type="ECO:0000256" key="1">
    <source>
        <dbReference type="ARBA" id="ARBA00023180"/>
    </source>
</evidence>
<evidence type="ECO:0000313" key="5">
    <source>
        <dbReference type="Proteomes" id="UP000094527"/>
    </source>
</evidence>
<dbReference type="OrthoDB" id="6846267at2759"/>
<feature type="domain" description="Carboxylesterase type B" evidence="3">
    <location>
        <begin position="23"/>
        <end position="77"/>
    </location>
</feature>
<dbReference type="AlphaFoldDB" id="A0A1D2M4W4"/>
<dbReference type="InterPro" id="IPR002018">
    <property type="entry name" value="CarbesteraseB"/>
</dbReference>
<dbReference type="Proteomes" id="UP000094527">
    <property type="component" value="Unassembled WGS sequence"/>
</dbReference>
<proteinExistence type="predicted"/>
<dbReference type="Gene3D" id="3.40.50.1820">
    <property type="entry name" value="alpha/beta hydrolase"/>
    <property type="match status" value="1"/>
</dbReference>
<organism evidence="4 5">
    <name type="scientific">Orchesella cincta</name>
    <name type="common">Springtail</name>
    <name type="synonym">Podura cincta</name>
    <dbReference type="NCBI Taxonomy" id="48709"/>
    <lineage>
        <taxon>Eukaryota</taxon>
        <taxon>Metazoa</taxon>
        <taxon>Ecdysozoa</taxon>
        <taxon>Arthropoda</taxon>
        <taxon>Hexapoda</taxon>
        <taxon>Collembola</taxon>
        <taxon>Entomobryomorpha</taxon>
        <taxon>Entomobryoidea</taxon>
        <taxon>Orchesellidae</taxon>
        <taxon>Orchesellinae</taxon>
        <taxon>Orchesella</taxon>
    </lineage>
</organism>
<dbReference type="InterPro" id="IPR029058">
    <property type="entry name" value="AB_hydrolase_fold"/>
</dbReference>
<evidence type="ECO:0000256" key="2">
    <source>
        <dbReference type="SAM" id="SignalP"/>
    </source>
</evidence>